<protein>
    <submittedName>
        <fullName evidence="1">Uncharacterized protein</fullName>
    </submittedName>
</protein>
<organism evidence="1 2">
    <name type="scientific">Exophiala sideris</name>
    <dbReference type="NCBI Taxonomy" id="1016849"/>
    <lineage>
        <taxon>Eukaryota</taxon>
        <taxon>Fungi</taxon>
        <taxon>Dikarya</taxon>
        <taxon>Ascomycota</taxon>
        <taxon>Pezizomycotina</taxon>
        <taxon>Eurotiomycetes</taxon>
        <taxon>Chaetothyriomycetidae</taxon>
        <taxon>Chaetothyriales</taxon>
        <taxon>Herpotrichiellaceae</taxon>
        <taxon>Exophiala</taxon>
    </lineage>
</organism>
<proteinExistence type="predicted"/>
<evidence type="ECO:0000313" key="1">
    <source>
        <dbReference type="EMBL" id="KAK5062417.1"/>
    </source>
</evidence>
<comment type="caution">
    <text evidence="1">The sequence shown here is derived from an EMBL/GenBank/DDBJ whole genome shotgun (WGS) entry which is preliminary data.</text>
</comment>
<sequence length="139" mass="15276">MSSLDNMFSKYSIVDILPPANSLSHLSELCVSPFITGHIDNGTEFVLGFSVFALSSKLELILRQMERLPAMHNIDASLARRFMSIAPVLSALAILDIQRLTQHTSIGAIEVSRIVPHQEPGTITVVGMTVTATMFTWFT</sequence>
<name>A0ABR0JGF4_9EURO</name>
<dbReference type="EMBL" id="JAVRRF010000008">
    <property type="protein sequence ID" value="KAK5062417.1"/>
    <property type="molecule type" value="Genomic_DNA"/>
</dbReference>
<dbReference type="Proteomes" id="UP001345691">
    <property type="component" value="Unassembled WGS sequence"/>
</dbReference>
<gene>
    <name evidence="1" type="ORF">LTR69_004776</name>
</gene>
<evidence type="ECO:0000313" key="2">
    <source>
        <dbReference type="Proteomes" id="UP001345691"/>
    </source>
</evidence>
<accession>A0ABR0JGF4</accession>
<reference evidence="1 2" key="1">
    <citation type="submission" date="2023-08" db="EMBL/GenBank/DDBJ databases">
        <title>Black Yeasts Isolated from many extreme environments.</title>
        <authorList>
            <person name="Coleine C."/>
            <person name="Stajich J.E."/>
            <person name="Selbmann L."/>
        </authorList>
    </citation>
    <scope>NUCLEOTIDE SEQUENCE [LARGE SCALE GENOMIC DNA]</scope>
    <source>
        <strain evidence="1 2">CCFEE 6328</strain>
    </source>
</reference>
<keyword evidence="2" id="KW-1185">Reference proteome</keyword>